<proteinExistence type="predicted"/>
<organism evidence="1 2">
    <name type="scientific">Rhodotorula graminis (strain WP1)</name>
    <dbReference type="NCBI Taxonomy" id="578459"/>
    <lineage>
        <taxon>Eukaryota</taxon>
        <taxon>Fungi</taxon>
        <taxon>Dikarya</taxon>
        <taxon>Basidiomycota</taxon>
        <taxon>Pucciniomycotina</taxon>
        <taxon>Microbotryomycetes</taxon>
        <taxon>Sporidiobolales</taxon>
        <taxon>Sporidiobolaceae</taxon>
        <taxon>Rhodotorula</taxon>
    </lineage>
</organism>
<gene>
    <name evidence="1" type="ORF">RHOBADRAFT_45246</name>
</gene>
<protein>
    <submittedName>
        <fullName evidence="1">Uncharacterized protein</fullName>
    </submittedName>
</protein>
<name>A0A0P9EP37_RHOGW</name>
<dbReference type="EMBL" id="KQ474081">
    <property type="protein sequence ID" value="KPV73954.1"/>
    <property type="molecule type" value="Genomic_DNA"/>
</dbReference>
<sequence length="137" mass="15100">MSASITISPSDPLYKAGQLGNQARPLVFEGPSCPNVKFAGMMVDTRLVGQGRRAWVKFKTVSGYKMTLAIHKVAFVERAEYDRIAGMERALRARFANKLEHAGSNKSEAWRDIARTVVREEHAAGLEITDVAVNLPV</sequence>
<dbReference type="GeneID" id="28975016"/>
<dbReference type="AlphaFoldDB" id="A0A0P9EP37"/>
<keyword evidence="2" id="KW-1185">Reference proteome</keyword>
<evidence type="ECO:0000313" key="2">
    <source>
        <dbReference type="Proteomes" id="UP000053890"/>
    </source>
</evidence>
<dbReference type="Proteomes" id="UP000053890">
    <property type="component" value="Unassembled WGS sequence"/>
</dbReference>
<dbReference type="RefSeq" id="XP_018270003.1">
    <property type="nucleotide sequence ID" value="XM_018414568.1"/>
</dbReference>
<evidence type="ECO:0000313" key="1">
    <source>
        <dbReference type="EMBL" id="KPV73954.1"/>
    </source>
</evidence>
<accession>A0A0P9EP37</accession>
<reference evidence="1 2" key="1">
    <citation type="journal article" date="2015" name="Front. Microbiol.">
        <title>Genome sequence of the plant growth promoting endophytic yeast Rhodotorula graminis WP1.</title>
        <authorList>
            <person name="Firrincieli A."/>
            <person name="Otillar R."/>
            <person name="Salamov A."/>
            <person name="Schmutz J."/>
            <person name="Khan Z."/>
            <person name="Redman R.S."/>
            <person name="Fleck N.D."/>
            <person name="Lindquist E."/>
            <person name="Grigoriev I.V."/>
            <person name="Doty S.L."/>
        </authorList>
    </citation>
    <scope>NUCLEOTIDE SEQUENCE [LARGE SCALE GENOMIC DNA]</scope>
    <source>
        <strain evidence="1 2">WP1</strain>
    </source>
</reference>